<comment type="caution">
    <text evidence="2">The sequence shown here is derived from an EMBL/GenBank/DDBJ whole genome shotgun (WGS) entry which is preliminary data.</text>
</comment>
<reference evidence="2 3" key="1">
    <citation type="journal article" date="2017" name="Nat. Commun.">
        <title>In situ click chemistry generation of cyclooxygenase-2 inhibitors.</title>
        <authorList>
            <person name="Bhardwaj A."/>
            <person name="Kaur J."/>
            <person name="Wuest M."/>
            <person name="Wuest F."/>
        </authorList>
    </citation>
    <scope>NUCLEOTIDE SEQUENCE [LARGE SCALE GENOMIC DNA]</scope>
    <source>
        <strain evidence="2">S2_018_000_R2_106</strain>
    </source>
</reference>
<keyword evidence="1" id="KW-0732">Signal</keyword>
<evidence type="ECO:0000313" key="2">
    <source>
        <dbReference type="EMBL" id="TKW60664.1"/>
    </source>
</evidence>
<feature type="signal peptide" evidence="1">
    <location>
        <begin position="1"/>
        <end position="22"/>
    </location>
</feature>
<dbReference type="Proteomes" id="UP000320948">
    <property type="component" value="Unassembled WGS sequence"/>
</dbReference>
<evidence type="ECO:0000313" key="3">
    <source>
        <dbReference type="Proteomes" id="UP000320948"/>
    </source>
</evidence>
<evidence type="ECO:0000256" key="1">
    <source>
        <dbReference type="SAM" id="SignalP"/>
    </source>
</evidence>
<feature type="chain" id="PRO_5026891809" evidence="1">
    <location>
        <begin position="23"/>
        <end position="238"/>
    </location>
</feature>
<gene>
    <name evidence="2" type="ORF">DI628_07125</name>
</gene>
<protein>
    <submittedName>
        <fullName evidence="2">Uncharacterized protein</fullName>
    </submittedName>
</protein>
<proteinExistence type="predicted"/>
<accession>A0A6N4R916</accession>
<dbReference type="AlphaFoldDB" id="A0A6N4R916"/>
<dbReference type="EMBL" id="VAFM01000002">
    <property type="protein sequence ID" value="TKW60664.1"/>
    <property type="molecule type" value="Genomic_DNA"/>
</dbReference>
<sequence>MKMRPTLLLAACIALTASTAMAQQVPKNISGDILTDDINIHSRNSAEVCWSNSDNQTCHTLVGAGNDRNCTDSTLLRTAETFMNRKFRYYNTDRLMDEDGNLEIQGVGGLRSFLKRDRDGGIFAALLRCTRNGEFTGTYALLIDLEDTMTNEGTFKPEGLFHVAIDTGDDDMEQVEHAPATVEDEPIVTEKPVVVTQEEQLPAKPSAKAGLAKQVESLSEEDAEAIAKAIQEIRDKKQ</sequence>
<name>A0A6N4R916_BLAVI</name>
<organism evidence="2 3">
    <name type="scientific">Blastochloris viridis</name>
    <name type="common">Rhodopseudomonas viridis</name>
    <dbReference type="NCBI Taxonomy" id="1079"/>
    <lineage>
        <taxon>Bacteria</taxon>
        <taxon>Pseudomonadati</taxon>
        <taxon>Pseudomonadota</taxon>
        <taxon>Alphaproteobacteria</taxon>
        <taxon>Hyphomicrobiales</taxon>
        <taxon>Blastochloridaceae</taxon>
        <taxon>Blastochloris</taxon>
    </lineage>
</organism>